<name>A0A396JLS1_MEDTR</name>
<gene>
    <name evidence="2" type="ORF">MtrunA17_Chr1g0164241</name>
</gene>
<feature type="domain" description="Dilute" evidence="1">
    <location>
        <begin position="1"/>
        <end position="102"/>
    </location>
</feature>
<dbReference type="PANTHER" id="PTHR16027">
    <property type="entry name" value="DILUTE DOMAIN-CONTAINING PROTEIN YPR089W"/>
    <property type="match status" value="1"/>
</dbReference>
<dbReference type="InterPro" id="IPR052072">
    <property type="entry name" value="Vascular_dev_regulator"/>
</dbReference>
<dbReference type="InterPro" id="IPR002710">
    <property type="entry name" value="Dilute_dom"/>
</dbReference>
<dbReference type="PROSITE" id="PS51126">
    <property type="entry name" value="DILUTE"/>
    <property type="match status" value="1"/>
</dbReference>
<dbReference type="AlphaFoldDB" id="A0A396JLS1"/>
<dbReference type="Gramene" id="rna1864">
    <property type="protein sequence ID" value="RHN78322.1"/>
    <property type="gene ID" value="gene1864"/>
</dbReference>
<dbReference type="SMART" id="SM01132">
    <property type="entry name" value="DIL"/>
    <property type="match status" value="1"/>
</dbReference>
<proteinExistence type="predicted"/>
<protein>
    <submittedName>
        <fullName evidence="2">Putative Dilute domain-containing protein</fullName>
    </submittedName>
</protein>
<evidence type="ECO:0000259" key="1">
    <source>
        <dbReference type="PROSITE" id="PS51126"/>
    </source>
</evidence>
<organism evidence="2">
    <name type="scientific">Medicago truncatula</name>
    <name type="common">Barrel medic</name>
    <name type="synonym">Medicago tribuloides</name>
    <dbReference type="NCBI Taxonomy" id="3880"/>
    <lineage>
        <taxon>Eukaryota</taxon>
        <taxon>Viridiplantae</taxon>
        <taxon>Streptophyta</taxon>
        <taxon>Embryophyta</taxon>
        <taxon>Tracheophyta</taxon>
        <taxon>Spermatophyta</taxon>
        <taxon>Magnoliopsida</taxon>
        <taxon>eudicotyledons</taxon>
        <taxon>Gunneridae</taxon>
        <taxon>Pentapetalae</taxon>
        <taxon>rosids</taxon>
        <taxon>fabids</taxon>
        <taxon>Fabales</taxon>
        <taxon>Fabaceae</taxon>
        <taxon>Papilionoideae</taxon>
        <taxon>50 kb inversion clade</taxon>
        <taxon>NPAAA clade</taxon>
        <taxon>Hologalegina</taxon>
        <taxon>IRL clade</taxon>
        <taxon>Trifolieae</taxon>
        <taxon>Medicago</taxon>
    </lineage>
</organism>
<dbReference type="Proteomes" id="UP000265566">
    <property type="component" value="Chromosome 1"/>
</dbReference>
<reference evidence="2" key="1">
    <citation type="journal article" date="2018" name="Nat. Plants">
        <title>Whole-genome landscape of Medicago truncatula symbiotic genes.</title>
        <authorList>
            <person name="Pecrix Y."/>
            <person name="Gamas P."/>
            <person name="Carrere S."/>
        </authorList>
    </citation>
    <scope>NUCLEOTIDE SEQUENCE</scope>
    <source>
        <tissue evidence="2">Leaves</tissue>
    </source>
</reference>
<sequence length="102" mass="11683">MFSSLILQKECCTFNNGEYVKSGLAELELWCTEVTEEYIGSSLDELNYSKQAVRFLVAQEKDELSYDDLTNDICPVTSRLKLLMTDDSGDDEKSYMLEDNSR</sequence>
<comment type="caution">
    <text evidence="2">The sequence shown here is derived from an EMBL/GenBank/DDBJ whole genome shotgun (WGS) entry which is preliminary data.</text>
</comment>
<accession>A0A396JLS1</accession>
<dbReference type="PANTHER" id="PTHR16027:SF6">
    <property type="entry name" value="DILUTE DOMAIN-CONTAINING PROTEIN"/>
    <property type="match status" value="1"/>
</dbReference>
<dbReference type="EMBL" id="PSQE01000001">
    <property type="protein sequence ID" value="RHN78322.1"/>
    <property type="molecule type" value="Genomic_DNA"/>
</dbReference>
<dbReference type="Pfam" id="PF01843">
    <property type="entry name" value="DIL"/>
    <property type="match status" value="1"/>
</dbReference>
<evidence type="ECO:0000313" key="2">
    <source>
        <dbReference type="EMBL" id="RHN78322.1"/>
    </source>
</evidence>